<organism evidence="1 2">
    <name type="scientific">Mya arenaria</name>
    <name type="common">Soft-shell clam</name>
    <dbReference type="NCBI Taxonomy" id="6604"/>
    <lineage>
        <taxon>Eukaryota</taxon>
        <taxon>Metazoa</taxon>
        <taxon>Spiralia</taxon>
        <taxon>Lophotrochozoa</taxon>
        <taxon>Mollusca</taxon>
        <taxon>Bivalvia</taxon>
        <taxon>Autobranchia</taxon>
        <taxon>Heteroconchia</taxon>
        <taxon>Euheterodonta</taxon>
        <taxon>Imparidentia</taxon>
        <taxon>Neoheterodontei</taxon>
        <taxon>Myida</taxon>
        <taxon>Myoidea</taxon>
        <taxon>Myidae</taxon>
        <taxon>Mya</taxon>
    </lineage>
</organism>
<dbReference type="Proteomes" id="UP001164746">
    <property type="component" value="Chromosome 5"/>
</dbReference>
<evidence type="ECO:0000313" key="2">
    <source>
        <dbReference type="Proteomes" id="UP001164746"/>
    </source>
</evidence>
<keyword evidence="2" id="KW-1185">Reference proteome</keyword>
<protein>
    <submittedName>
        <fullName evidence="1">Uncharacterized protein</fullName>
    </submittedName>
</protein>
<gene>
    <name evidence="1" type="ORF">MAR_019843</name>
</gene>
<name>A0ABY7E7T4_MYAAR</name>
<reference evidence="1" key="1">
    <citation type="submission" date="2022-11" db="EMBL/GenBank/DDBJ databases">
        <title>Centuries of genome instability and evolution in soft-shell clam transmissible cancer (bioRxiv).</title>
        <authorList>
            <person name="Hart S.F.M."/>
            <person name="Yonemitsu M.A."/>
            <person name="Giersch R.M."/>
            <person name="Beal B.F."/>
            <person name="Arriagada G."/>
            <person name="Davis B.W."/>
            <person name="Ostrander E.A."/>
            <person name="Goff S.P."/>
            <person name="Metzger M.J."/>
        </authorList>
    </citation>
    <scope>NUCLEOTIDE SEQUENCE</scope>
    <source>
        <strain evidence="1">MELC-2E11</strain>
        <tissue evidence="1">Siphon/mantle</tissue>
    </source>
</reference>
<dbReference type="EMBL" id="CP111016">
    <property type="protein sequence ID" value="WAR04474.1"/>
    <property type="molecule type" value="Genomic_DNA"/>
</dbReference>
<accession>A0ABY7E7T4</accession>
<proteinExistence type="predicted"/>
<sequence>MYVFERFNSWICKRALNMRYPEATTIETFIIHDWCNFMMSTGRIPDVSNTETAEAVDLNDDANKADCSAIDDHNKTDKRRQLHQRNSDLRSIHNQLERTVCDSCVVYKYSYHTEIHSVTKRKTVFTSKMFETETAKTVSSFVCCEFSTVSNSVAERNCFAYVEGFENLQFDCDTHMWYSEIKSGNKRKCSFMKVNKLSNPLVTAEEKTESHVLWFLNSVCEQYDSTNLKDKL</sequence>
<evidence type="ECO:0000313" key="1">
    <source>
        <dbReference type="EMBL" id="WAR04474.1"/>
    </source>
</evidence>